<dbReference type="Proteomes" id="UP001150259">
    <property type="component" value="Unassembled WGS sequence"/>
</dbReference>
<evidence type="ECO:0000259" key="7">
    <source>
        <dbReference type="Pfam" id="PF05140"/>
    </source>
</evidence>
<keyword evidence="5 6" id="KW-0472">Membrane</keyword>
<evidence type="ECO:0000313" key="9">
    <source>
        <dbReference type="Proteomes" id="UP001150259"/>
    </source>
</evidence>
<comment type="subcellular location">
    <subcellularLocation>
        <location evidence="1">Membrane</location>
        <topology evidence="1">Multi-pass membrane protein</topology>
    </subcellularLocation>
</comment>
<dbReference type="InterPro" id="IPR023494">
    <property type="entry name" value="Cyt_c_bgen_Ccs1/CcsB/ResB"/>
</dbReference>
<sequence>MSTSVRNRQEARSRVATRVTAHVPGHVDSVDGLDDLAHVEHGVDVLDGLHQPDKGHPHHRNQHPLKRVWLFLISMRTGLWIILLLGLLTLAGTLLIQATPEARADEQAYAQWLAGTPSERYGGWVGILDRLGLFHVYSTWYFQGLFVVLSMSILACSINRAPKLWRVATHPRTSMREVFFTHAPLRATIDLPGDVDSAAQQVRDALRGKHFRVLDGTAKTGADVYGDRFRWGPFGTVVAHLSIIVIMLGFVVSATTGFKDTDFIAPVGVDVPVGHNTGLTAKALSFTDTYYENGQPKDYVSDLVLTKDGRQVARQEVRVNTPLIYEGVWFHQAFFGIGVDVKVSENGKELFREMVPLKWQSNDGQQSIGQFEIPEKGISVYVIQAASGQVLKELPAGTAQFEVHKDGVENPLGWPVIDQGDSIDVDGLTYTFERNRPYTGLTIKQDKGSWIVWVGSALLIIGSYLVFFLPHRRIWARVRSNGDGTSRVMIGAPLKRDPAFEPVFKNIVSSIKTSDS</sequence>
<keyword evidence="3" id="KW-0201">Cytochrome c-type biogenesis</keyword>
<reference evidence="8 9" key="1">
    <citation type="submission" date="2022-11" db="EMBL/GenBank/DDBJ databases">
        <title>Anaerobic phenanthrene biodegradation by a DNRA strain PheN6.</title>
        <authorList>
            <person name="Zhang Z."/>
        </authorList>
    </citation>
    <scope>NUCLEOTIDE SEQUENCE [LARGE SCALE GENOMIC DNA]</scope>
    <source>
        <strain evidence="8 9">PheN6</strain>
    </source>
</reference>
<accession>A0ABT5GC68</accession>
<dbReference type="RefSeq" id="WP_272460252.1">
    <property type="nucleotide sequence ID" value="NZ_JAPFQL010000001.1"/>
</dbReference>
<dbReference type="Pfam" id="PF05140">
    <property type="entry name" value="ResB"/>
    <property type="match status" value="2"/>
</dbReference>
<feature type="transmembrane region" description="Helical" evidence="6">
    <location>
        <begin position="68"/>
        <end position="96"/>
    </location>
</feature>
<evidence type="ECO:0000256" key="3">
    <source>
        <dbReference type="ARBA" id="ARBA00022748"/>
    </source>
</evidence>
<gene>
    <name evidence="8" type="ORF">OO014_00425</name>
</gene>
<evidence type="ECO:0000256" key="5">
    <source>
        <dbReference type="ARBA" id="ARBA00023136"/>
    </source>
</evidence>
<evidence type="ECO:0000256" key="1">
    <source>
        <dbReference type="ARBA" id="ARBA00004141"/>
    </source>
</evidence>
<keyword evidence="2 6" id="KW-0812">Transmembrane</keyword>
<feature type="domain" description="ResB-like" evidence="7">
    <location>
        <begin position="75"/>
        <end position="370"/>
    </location>
</feature>
<feature type="transmembrane region" description="Helical" evidence="6">
    <location>
        <begin position="450"/>
        <end position="469"/>
    </location>
</feature>
<evidence type="ECO:0000256" key="4">
    <source>
        <dbReference type="ARBA" id="ARBA00022989"/>
    </source>
</evidence>
<dbReference type="EMBL" id="JAPFQL010000001">
    <property type="protein sequence ID" value="MDC5695709.1"/>
    <property type="molecule type" value="Genomic_DNA"/>
</dbReference>
<feature type="transmembrane region" description="Helical" evidence="6">
    <location>
        <begin position="140"/>
        <end position="158"/>
    </location>
</feature>
<evidence type="ECO:0000313" key="8">
    <source>
        <dbReference type="EMBL" id="MDC5695709.1"/>
    </source>
</evidence>
<name>A0ABT5GC68_9MICO</name>
<keyword evidence="4 6" id="KW-1133">Transmembrane helix</keyword>
<comment type="caution">
    <text evidence="8">The sequence shown here is derived from an EMBL/GenBank/DDBJ whole genome shotgun (WGS) entry which is preliminary data.</text>
</comment>
<dbReference type="PANTHER" id="PTHR31566:SF0">
    <property type="entry name" value="CYTOCHROME C BIOGENESIS PROTEIN CCS1, CHLOROPLASTIC"/>
    <property type="match status" value="1"/>
</dbReference>
<evidence type="ECO:0000256" key="6">
    <source>
        <dbReference type="SAM" id="Phobius"/>
    </source>
</evidence>
<proteinExistence type="predicted"/>
<dbReference type="PANTHER" id="PTHR31566">
    <property type="entry name" value="CYTOCHROME C BIOGENESIS PROTEIN CCS1, CHLOROPLASTIC"/>
    <property type="match status" value="1"/>
</dbReference>
<protein>
    <submittedName>
        <fullName evidence="8">Cytochrome c biogenesis protein ResB</fullName>
    </submittedName>
</protein>
<organism evidence="8 9">
    <name type="scientific">Intrasporangium calvum</name>
    <dbReference type="NCBI Taxonomy" id="53358"/>
    <lineage>
        <taxon>Bacteria</taxon>
        <taxon>Bacillati</taxon>
        <taxon>Actinomycetota</taxon>
        <taxon>Actinomycetes</taxon>
        <taxon>Micrococcales</taxon>
        <taxon>Intrasporangiaceae</taxon>
        <taxon>Intrasporangium</taxon>
    </lineage>
</organism>
<evidence type="ECO:0000256" key="2">
    <source>
        <dbReference type="ARBA" id="ARBA00022692"/>
    </source>
</evidence>
<feature type="transmembrane region" description="Helical" evidence="6">
    <location>
        <begin position="237"/>
        <end position="258"/>
    </location>
</feature>
<keyword evidence="9" id="KW-1185">Reference proteome</keyword>
<dbReference type="InterPro" id="IPR007816">
    <property type="entry name" value="ResB-like_domain"/>
</dbReference>
<feature type="domain" description="ResB-like" evidence="7">
    <location>
        <begin position="426"/>
        <end position="495"/>
    </location>
</feature>